<feature type="compositionally biased region" description="Basic and acidic residues" evidence="8">
    <location>
        <begin position="721"/>
        <end position="730"/>
    </location>
</feature>
<dbReference type="SMART" id="SM00360">
    <property type="entry name" value="RRM"/>
    <property type="match status" value="2"/>
</dbReference>
<proteinExistence type="predicted"/>
<dbReference type="InterPro" id="IPR012677">
    <property type="entry name" value="Nucleotide-bd_a/b_plait_sf"/>
</dbReference>
<keyword evidence="5" id="KW-0508">mRNA splicing</keyword>
<keyword evidence="2" id="KW-0507">mRNA processing</keyword>
<sequence>MSEEAMDVNVQNDSSSTSDSDDNTDDELTNRAAELERQLNSNKYLYDVHLEVVDIYRKLGDLNSMRAAYDRFHKCFPLTPKIWLEWIRDEIKISSTPEEQRRLFNLFDKAVEDYLCVELWIEYAQYSIGVSDVETTRSILERGLTAAGRHTSQGSLLWDTLRELEHAHLSLAPKESEEWKVQVNRLAEGWFSTLPEGLVDPNSIEWAYNNALKNLETYKPFEDRLLTANGDEEVYDIYKQYIKAVKDPSTILCLYERAATILCLFPNLWLDYCIYAFNLGEAALNISARALRNCPWNEELWVTKIRIMEKLSKDEKEVLDYFEQGIQSISPAPGLELWLTYLEYVHRNSKDVEKLDKLFSQAIQQFTFEKDPCCKLSRLHARLLAKRGDIHTAHKIWGKILHQAENKGTASVWLEYCNLDRQYGDATHLRSLFQRALSACKDWPQYIAEEWLMFERENGVTTQVQQQTVGEEGSTRGNKRKNDSKDIEDYKKKKRRSINAKEGPISTKGEDSEPFKNKFLEKDPKKTVFISNLHPSVDEDKLKELFPNSTGIELVRDRKGKSRCYGFVQFLKEEEAMTALARDRLPLDGRPVFISELKPDKTERKSEFKYATNTETNKLFVRGLPKTKTKDDVEELFKMYNPTDVRLVLHKNGQPKGLAYCPPRKKAFERIAEPVRHARSRLQVPLIPRSLQVKGVESKEKEANIENGSGGASVGAPKSNADFRKMLLKK</sequence>
<dbReference type="Pfam" id="PF23240">
    <property type="entry name" value="HAT_PRP39_N"/>
    <property type="match status" value="1"/>
</dbReference>
<dbReference type="PROSITE" id="PS50102">
    <property type="entry name" value="RRM"/>
    <property type="match status" value="1"/>
</dbReference>
<comment type="subcellular location">
    <subcellularLocation>
        <location evidence="1">Nucleus</location>
    </subcellularLocation>
</comment>
<name>A0ABQ9JM54_9CUCU</name>
<feature type="region of interest" description="Disordered" evidence="8">
    <location>
        <begin position="462"/>
        <end position="517"/>
    </location>
</feature>
<evidence type="ECO:0000256" key="2">
    <source>
        <dbReference type="ARBA" id="ARBA00022664"/>
    </source>
</evidence>
<dbReference type="InterPro" id="IPR003107">
    <property type="entry name" value="HAT"/>
</dbReference>
<evidence type="ECO:0000256" key="5">
    <source>
        <dbReference type="ARBA" id="ARBA00023187"/>
    </source>
</evidence>
<evidence type="ECO:0000313" key="10">
    <source>
        <dbReference type="EMBL" id="KAJ8978971.1"/>
    </source>
</evidence>
<evidence type="ECO:0000256" key="1">
    <source>
        <dbReference type="ARBA" id="ARBA00004123"/>
    </source>
</evidence>
<evidence type="ECO:0000259" key="9">
    <source>
        <dbReference type="PROSITE" id="PS50102"/>
    </source>
</evidence>
<dbReference type="Pfam" id="PF00076">
    <property type="entry name" value="RRM_1"/>
    <property type="match status" value="2"/>
</dbReference>
<dbReference type="InterPro" id="IPR000504">
    <property type="entry name" value="RRM_dom"/>
</dbReference>
<feature type="domain" description="RRM" evidence="9">
    <location>
        <begin position="526"/>
        <end position="599"/>
    </location>
</feature>
<feature type="compositionally biased region" description="Low complexity" evidence="8">
    <location>
        <begin position="462"/>
        <end position="472"/>
    </location>
</feature>
<dbReference type="Proteomes" id="UP001162164">
    <property type="component" value="Unassembled WGS sequence"/>
</dbReference>
<keyword evidence="3" id="KW-0677">Repeat</keyword>
<evidence type="ECO:0000256" key="6">
    <source>
        <dbReference type="ARBA" id="ARBA00023242"/>
    </source>
</evidence>
<feature type="region of interest" description="Disordered" evidence="8">
    <location>
        <begin position="1"/>
        <end position="27"/>
    </location>
</feature>
<gene>
    <name evidence="10" type="ORF">NQ317_001443</name>
</gene>
<protein>
    <recommendedName>
        <fullName evidence="9">RRM domain-containing protein</fullName>
    </recommendedName>
</protein>
<dbReference type="PANTHER" id="PTHR17204">
    <property type="entry name" value="PRE-MRNA PROCESSING PROTEIN PRP39-RELATED"/>
    <property type="match status" value="1"/>
</dbReference>
<accession>A0ABQ9JM54</accession>
<comment type="caution">
    <text evidence="10">The sequence shown here is derived from an EMBL/GenBank/DDBJ whole genome shotgun (WGS) entry which is preliminary data.</text>
</comment>
<dbReference type="InterPro" id="IPR035979">
    <property type="entry name" value="RBD_domain_sf"/>
</dbReference>
<keyword evidence="11" id="KW-1185">Reference proteome</keyword>
<dbReference type="Gene3D" id="1.25.40.10">
    <property type="entry name" value="Tetratricopeptide repeat domain"/>
    <property type="match status" value="2"/>
</dbReference>
<dbReference type="Pfam" id="PF05391">
    <property type="entry name" value="Lsm_interact"/>
    <property type="match status" value="1"/>
</dbReference>
<reference evidence="10" key="1">
    <citation type="journal article" date="2023" name="Insect Mol. Biol.">
        <title>Genome sequencing provides insights into the evolution of gene families encoding plant cell wall-degrading enzymes in longhorned beetles.</title>
        <authorList>
            <person name="Shin N.R."/>
            <person name="Okamura Y."/>
            <person name="Kirsch R."/>
            <person name="Pauchet Y."/>
        </authorList>
    </citation>
    <scope>NUCLEOTIDE SEQUENCE</scope>
    <source>
        <strain evidence="10">MMC_N1</strain>
    </source>
</reference>
<evidence type="ECO:0000256" key="4">
    <source>
        <dbReference type="ARBA" id="ARBA00022884"/>
    </source>
</evidence>
<dbReference type="InterPro" id="IPR008669">
    <property type="entry name" value="LSM_interact"/>
</dbReference>
<organism evidence="10 11">
    <name type="scientific">Molorchus minor</name>
    <dbReference type="NCBI Taxonomy" id="1323400"/>
    <lineage>
        <taxon>Eukaryota</taxon>
        <taxon>Metazoa</taxon>
        <taxon>Ecdysozoa</taxon>
        <taxon>Arthropoda</taxon>
        <taxon>Hexapoda</taxon>
        <taxon>Insecta</taxon>
        <taxon>Pterygota</taxon>
        <taxon>Neoptera</taxon>
        <taxon>Endopterygota</taxon>
        <taxon>Coleoptera</taxon>
        <taxon>Polyphaga</taxon>
        <taxon>Cucujiformia</taxon>
        <taxon>Chrysomeloidea</taxon>
        <taxon>Cerambycidae</taxon>
        <taxon>Lamiinae</taxon>
        <taxon>Monochamini</taxon>
        <taxon>Molorchus</taxon>
    </lineage>
</organism>
<dbReference type="SUPFAM" id="SSF48452">
    <property type="entry name" value="TPR-like"/>
    <property type="match status" value="1"/>
</dbReference>
<dbReference type="SUPFAM" id="SSF54928">
    <property type="entry name" value="RNA-binding domain, RBD"/>
    <property type="match status" value="2"/>
</dbReference>
<evidence type="ECO:0000313" key="11">
    <source>
        <dbReference type="Proteomes" id="UP001162164"/>
    </source>
</evidence>
<dbReference type="SMART" id="SM00386">
    <property type="entry name" value="HAT"/>
    <property type="match status" value="7"/>
</dbReference>
<evidence type="ECO:0000256" key="8">
    <source>
        <dbReference type="SAM" id="MobiDB-lite"/>
    </source>
</evidence>
<keyword evidence="6" id="KW-0539">Nucleus</keyword>
<dbReference type="InterPro" id="IPR011990">
    <property type="entry name" value="TPR-like_helical_dom_sf"/>
</dbReference>
<feature type="compositionally biased region" description="Basic and acidic residues" evidence="8">
    <location>
        <begin position="480"/>
        <end position="491"/>
    </location>
</feature>
<evidence type="ECO:0000256" key="3">
    <source>
        <dbReference type="ARBA" id="ARBA00022737"/>
    </source>
</evidence>
<feature type="region of interest" description="Disordered" evidence="8">
    <location>
        <begin position="695"/>
        <end position="730"/>
    </location>
</feature>
<feature type="compositionally biased region" description="Basic and acidic residues" evidence="8">
    <location>
        <begin position="508"/>
        <end position="517"/>
    </location>
</feature>
<evidence type="ECO:0000256" key="7">
    <source>
        <dbReference type="PROSITE-ProRule" id="PRU00176"/>
    </source>
</evidence>
<dbReference type="EMBL" id="JAPWTJ010000386">
    <property type="protein sequence ID" value="KAJ8978971.1"/>
    <property type="molecule type" value="Genomic_DNA"/>
</dbReference>
<keyword evidence="4 7" id="KW-0694">RNA-binding</keyword>
<dbReference type="Gene3D" id="3.30.70.330">
    <property type="match status" value="2"/>
</dbReference>
<dbReference type="InterPro" id="IPR055430">
    <property type="entry name" value="HAT_Syf1_CNRKL1_C"/>
</dbReference>
<dbReference type="PANTHER" id="PTHR17204:SF25">
    <property type="entry name" value="RRM DOMAIN-CONTAINING PROTEIN"/>
    <property type="match status" value="1"/>
</dbReference>
<dbReference type="Pfam" id="PF23231">
    <property type="entry name" value="HAT_Syf1_CNRKL1_C"/>
    <property type="match status" value="1"/>
</dbReference>